<protein>
    <submittedName>
        <fullName evidence="3">HTH_Tnp_Tc3_1 domain-containing protein</fullName>
    </submittedName>
</protein>
<proteinExistence type="predicted"/>
<dbReference type="Gene3D" id="3.30.420.10">
    <property type="entry name" value="Ribonuclease H-like superfamily/Ribonuclease H"/>
    <property type="match status" value="1"/>
</dbReference>
<feature type="domain" description="Transposable element Tc3 transposase-like DNA-binding HTH" evidence="1">
    <location>
        <begin position="65"/>
        <end position="95"/>
    </location>
</feature>
<dbReference type="Gene3D" id="1.10.10.10">
    <property type="entry name" value="Winged helix-like DNA-binding domain superfamily/Winged helix DNA-binding domain"/>
    <property type="match status" value="1"/>
</dbReference>
<dbReference type="Pfam" id="PF21517">
    <property type="entry name" value="HTH_Tnp_Tc3_2_like"/>
    <property type="match status" value="1"/>
</dbReference>
<evidence type="ECO:0000313" key="3">
    <source>
        <dbReference type="WBParaSite" id="Hba_06494"/>
    </source>
</evidence>
<dbReference type="InterPro" id="IPR036397">
    <property type="entry name" value="RNaseH_sf"/>
</dbReference>
<dbReference type="WBParaSite" id="Hba_06494">
    <property type="protein sequence ID" value="Hba_06494"/>
    <property type="gene ID" value="Hba_06494"/>
</dbReference>
<organism evidence="2 3">
    <name type="scientific">Heterorhabditis bacteriophora</name>
    <name type="common">Entomopathogenic nematode worm</name>
    <dbReference type="NCBI Taxonomy" id="37862"/>
    <lineage>
        <taxon>Eukaryota</taxon>
        <taxon>Metazoa</taxon>
        <taxon>Ecdysozoa</taxon>
        <taxon>Nematoda</taxon>
        <taxon>Chromadorea</taxon>
        <taxon>Rhabditida</taxon>
        <taxon>Rhabditina</taxon>
        <taxon>Rhabditomorpha</taxon>
        <taxon>Strongyloidea</taxon>
        <taxon>Heterorhabditidae</taxon>
        <taxon>Heterorhabditis</taxon>
    </lineage>
</organism>
<keyword evidence="2" id="KW-1185">Reference proteome</keyword>
<evidence type="ECO:0000313" key="2">
    <source>
        <dbReference type="Proteomes" id="UP000095283"/>
    </source>
</evidence>
<name>A0A1I7WMY7_HETBA</name>
<dbReference type="AlphaFoldDB" id="A0A1I7WMY7"/>
<evidence type="ECO:0000259" key="1">
    <source>
        <dbReference type="Pfam" id="PF21517"/>
    </source>
</evidence>
<dbReference type="Proteomes" id="UP000095283">
    <property type="component" value="Unplaced"/>
</dbReference>
<dbReference type="Gene3D" id="1.10.10.60">
    <property type="entry name" value="Homeodomain-like"/>
    <property type="match status" value="1"/>
</dbReference>
<dbReference type="InterPro" id="IPR048703">
    <property type="entry name" value="Tnp_Tc3-like_HTH"/>
</dbReference>
<dbReference type="GO" id="GO:0003676">
    <property type="term" value="F:nucleic acid binding"/>
    <property type="evidence" value="ECO:0007669"/>
    <property type="project" value="InterPro"/>
</dbReference>
<sequence length="143" mass="16088">MGRASILSLHDRSQIKALSTVGYTVKRIADVVKCSRKAIINFLRHQEEYGAKKSSGRPGNLNDLEKREILRTTSSSTISINEIRRTCDIDASKTTRNGTDRLGVCVSFTFQQENATIHTSRSTKTWLEDIDVDTIDWPSSLRT</sequence>
<dbReference type="InterPro" id="IPR036388">
    <property type="entry name" value="WH-like_DNA-bd_sf"/>
</dbReference>
<reference evidence="3" key="1">
    <citation type="submission" date="2016-11" db="UniProtKB">
        <authorList>
            <consortium name="WormBaseParasite"/>
        </authorList>
    </citation>
    <scope>IDENTIFICATION</scope>
</reference>
<accession>A0A1I7WMY7</accession>